<evidence type="ECO:0000313" key="2">
    <source>
        <dbReference type="Proteomes" id="UP000009183"/>
    </source>
</evidence>
<sequence length="74" mass="8313">MAISYYSCSHHKKVTSFPTKAPNHWKPPPTRLAPSPFSLGLGSAPWPPYAAPLWQGSSGHRLSCRRCKRDHEDQ</sequence>
<dbReference type="Proteomes" id="UP000009183">
    <property type="component" value="Chromosome 17"/>
</dbReference>
<dbReference type="AlphaFoldDB" id="F6GTR0"/>
<name>F6GTR0_VITVI</name>
<evidence type="ECO:0000313" key="1">
    <source>
        <dbReference type="EMBL" id="CCB42926.1"/>
    </source>
</evidence>
<reference evidence="2" key="1">
    <citation type="journal article" date="2007" name="Nature">
        <title>The grapevine genome sequence suggests ancestral hexaploidization in major angiosperm phyla.</title>
        <authorList>
            <consortium name="The French-Italian Public Consortium for Grapevine Genome Characterization."/>
            <person name="Jaillon O."/>
            <person name="Aury J.-M."/>
            <person name="Noel B."/>
            <person name="Policriti A."/>
            <person name="Clepet C."/>
            <person name="Casagrande A."/>
            <person name="Choisne N."/>
            <person name="Aubourg S."/>
            <person name="Vitulo N."/>
            <person name="Jubin C."/>
            <person name="Vezzi A."/>
            <person name="Legeai F."/>
            <person name="Hugueney P."/>
            <person name="Dasilva C."/>
            <person name="Horner D."/>
            <person name="Mica E."/>
            <person name="Jublot D."/>
            <person name="Poulain J."/>
            <person name="Bruyere C."/>
            <person name="Billault A."/>
            <person name="Segurens B."/>
            <person name="Gouyvenoux M."/>
            <person name="Ugarte E."/>
            <person name="Cattonaro F."/>
            <person name="Anthouard V."/>
            <person name="Vico V."/>
            <person name="Del Fabbro C."/>
            <person name="Alaux M."/>
            <person name="Di Gaspero G."/>
            <person name="Dumas V."/>
            <person name="Felice N."/>
            <person name="Paillard S."/>
            <person name="Juman I."/>
            <person name="Moroldo M."/>
            <person name="Scalabrin S."/>
            <person name="Canaguier A."/>
            <person name="Le Clainche I."/>
            <person name="Malacrida G."/>
            <person name="Durand E."/>
            <person name="Pesole G."/>
            <person name="Laucou V."/>
            <person name="Chatelet P."/>
            <person name="Merdinoglu D."/>
            <person name="Delledonne M."/>
            <person name="Pezzotti M."/>
            <person name="Lecharny A."/>
            <person name="Scarpelli C."/>
            <person name="Artiguenave F."/>
            <person name="Pe M.E."/>
            <person name="Valle G."/>
            <person name="Morgante M."/>
            <person name="Caboche M."/>
            <person name="Adam-Blondon A.-F."/>
            <person name="Weissenbach J."/>
            <person name="Quetier F."/>
            <person name="Wincker P."/>
        </authorList>
    </citation>
    <scope>NUCLEOTIDE SEQUENCE [LARGE SCALE GENOMIC DNA]</scope>
    <source>
        <strain evidence="2">cv. Pinot noir / PN40024</strain>
    </source>
</reference>
<gene>
    <name evidence="1" type="ordered locus">VIT_17s0000g09540</name>
</gene>
<dbReference type="EMBL" id="FN594950">
    <property type="protein sequence ID" value="CCB42926.1"/>
    <property type="molecule type" value="Genomic_DNA"/>
</dbReference>
<organism evidence="1 2">
    <name type="scientific">Vitis vinifera</name>
    <name type="common">Grape</name>
    <dbReference type="NCBI Taxonomy" id="29760"/>
    <lineage>
        <taxon>Eukaryota</taxon>
        <taxon>Viridiplantae</taxon>
        <taxon>Streptophyta</taxon>
        <taxon>Embryophyta</taxon>
        <taxon>Tracheophyta</taxon>
        <taxon>Spermatophyta</taxon>
        <taxon>Magnoliopsida</taxon>
        <taxon>eudicotyledons</taxon>
        <taxon>Gunneridae</taxon>
        <taxon>Pentapetalae</taxon>
        <taxon>rosids</taxon>
        <taxon>Vitales</taxon>
        <taxon>Vitaceae</taxon>
        <taxon>Viteae</taxon>
        <taxon>Vitis</taxon>
    </lineage>
</organism>
<dbReference type="PaxDb" id="29760-VIT_17s0000g09540.t01"/>
<proteinExistence type="predicted"/>
<dbReference type="InParanoid" id="F6GTR0"/>
<accession>F6GTR0</accession>
<dbReference type="HOGENOM" id="CLU_2692839_0_0_1"/>
<keyword evidence="2" id="KW-1185">Reference proteome</keyword>
<protein>
    <submittedName>
        <fullName evidence="1">Uncharacterized protein</fullName>
    </submittedName>
</protein>